<feature type="non-terminal residue" evidence="3">
    <location>
        <position position="1"/>
    </location>
</feature>
<accession>L9UEC9</accession>
<dbReference type="GO" id="GO:0006310">
    <property type="term" value="P:DNA recombination"/>
    <property type="evidence" value="ECO:0007669"/>
    <property type="project" value="UniProtKB-KW"/>
</dbReference>
<dbReference type="InterPro" id="IPR011010">
    <property type="entry name" value="DNA_brk_join_enz"/>
</dbReference>
<dbReference type="Pfam" id="PF00589">
    <property type="entry name" value="Phage_integrase"/>
    <property type="match status" value="1"/>
</dbReference>
<name>L9UEC9_HALBP</name>
<sequence length="43" mass="5154">PHTFRHSVAYRIIVEQGGRLEDVQRHLRHSSRETTDRIYSHLV</sequence>
<dbReference type="GO" id="GO:0015074">
    <property type="term" value="P:DNA integration"/>
    <property type="evidence" value="ECO:0007669"/>
    <property type="project" value="InterPro"/>
</dbReference>
<dbReference type="EMBL" id="AOHT01000054">
    <property type="protein sequence ID" value="ELY23042.1"/>
    <property type="molecule type" value="Genomic_DNA"/>
</dbReference>
<evidence type="ECO:0000259" key="2">
    <source>
        <dbReference type="PROSITE" id="PS51898"/>
    </source>
</evidence>
<evidence type="ECO:0000256" key="1">
    <source>
        <dbReference type="ARBA" id="ARBA00023172"/>
    </source>
</evidence>
<dbReference type="InterPro" id="IPR002104">
    <property type="entry name" value="Integrase_catalytic"/>
</dbReference>
<dbReference type="SUPFAM" id="SSF56349">
    <property type="entry name" value="DNA breaking-rejoining enzymes"/>
    <property type="match status" value="1"/>
</dbReference>
<dbReference type="GO" id="GO:0003677">
    <property type="term" value="F:DNA binding"/>
    <property type="evidence" value="ECO:0007669"/>
    <property type="project" value="InterPro"/>
</dbReference>
<dbReference type="InterPro" id="IPR013762">
    <property type="entry name" value="Integrase-like_cat_sf"/>
</dbReference>
<dbReference type="AlphaFoldDB" id="L9UEC9"/>
<keyword evidence="1" id="KW-0233">DNA recombination</keyword>
<protein>
    <submittedName>
        <fullName evidence="3">Site-specific recombinase XerD</fullName>
    </submittedName>
</protein>
<dbReference type="PROSITE" id="PS51898">
    <property type="entry name" value="TYR_RECOMBINASE"/>
    <property type="match status" value="1"/>
</dbReference>
<comment type="caution">
    <text evidence="3">The sequence shown here is derived from an EMBL/GenBank/DDBJ whole genome shotgun (WGS) entry which is preliminary data.</text>
</comment>
<organism evidence="3 4">
    <name type="scientific">Halogeometricum borinquense (strain ATCC 700274 / DSM 11551 / JCM 10706 / KCTC 4070 / PR3)</name>
    <dbReference type="NCBI Taxonomy" id="469382"/>
    <lineage>
        <taxon>Archaea</taxon>
        <taxon>Methanobacteriati</taxon>
        <taxon>Methanobacteriota</taxon>
        <taxon>Stenosarchaea group</taxon>
        <taxon>Halobacteria</taxon>
        <taxon>Halobacteriales</taxon>
        <taxon>Haloferacaceae</taxon>
        <taxon>Halogeometricum</taxon>
    </lineage>
</organism>
<evidence type="ECO:0000313" key="4">
    <source>
        <dbReference type="Proteomes" id="UP000011585"/>
    </source>
</evidence>
<proteinExistence type="predicted"/>
<dbReference type="Gene3D" id="1.10.443.10">
    <property type="entry name" value="Intergrase catalytic core"/>
    <property type="match status" value="1"/>
</dbReference>
<dbReference type="Proteomes" id="UP000011585">
    <property type="component" value="Unassembled WGS sequence"/>
</dbReference>
<evidence type="ECO:0000313" key="3">
    <source>
        <dbReference type="EMBL" id="ELY23042.1"/>
    </source>
</evidence>
<feature type="domain" description="Tyr recombinase" evidence="2">
    <location>
        <begin position="1"/>
        <end position="43"/>
    </location>
</feature>
<reference evidence="3 4" key="1">
    <citation type="journal article" date="2014" name="PLoS Genet.">
        <title>Phylogenetically driven sequencing of extremely halophilic archaea reveals strategies for static and dynamic osmo-response.</title>
        <authorList>
            <person name="Becker E.A."/>
            <person name="Seitzer P.M."/>
            <person name="Tritt A."/>
            <person name="Larsen D."/>
            <person name="Krusor M."/>
            <person name="Yao A.I."/>
            <person name="Wu D."/>
            <person name="Madern D."/>
            <person name="Eisen J.A."/>
            <person name="Darling A.E."/>
            <person name="Facciotti M.T."/>
        </authorList>
    </citation>
    <scope>NUCLEOTIDE SEQUENCE [LARGE SCALE GENOMIC DNA]</scope>
    <source>
        <strain evidence="3 4">DSM 11551</strain>
    </source>
</reference>
<gene>
    <name evidence="3" type="ORF">C499_19510</name>
</gene>